<accession>A0A543HYG6</accession>
<dbReference type="SUPFAM" id="SSF55874">
    <property type="entry name" value="ATPase domain of HSP90 chaperone/DNA topoisomerase II/histidine kinase"/>
    <property type="match status" value="1"/>
</dbReference>
<evidence type="ECO:0000256" key="2">
    <source>
        <dbReference type="ARBA" id="ARBA00004236"/>
    </source>
</evidence>
<feature type="domain" description="Histidine kinase" evidence="10">
    <location>
        <begin position="169"/>
        <end position="385"/>
    </location>
</feature>
<dbReference type="PANTHER" id="PTHR45453:SF1">
    <property type="entry name" value="PHOSPHATE REGULON SENSOR PROTEIN PHOR"/>
    <property type="match status" value="1"/>
</dbReference>
<dbReference type="InterPro" id="IPR005467">
    <property type="entry name" value="His_kinase_dom"/>
</dbReference>
<dbReference type="Pfam" id="PF02518">
    <property type="entry name" value="HATPase_c"/>
    <property type="match status" value="1"/>
</dbReference>
<dbReference type="EMBL" id="VFPN01000002">
    <property type="protein sequence ID" value="TQM63358.1"/>
    <property type="molecule type" value="Genomic_DNA"/>
</dbReference>
<dbReference type="PRINTS" id="PR00344">
    <property type="entry name" value="BCTRLSENSOR"/>
</dbReference>
<evidence type="ECO:0000256" key="3">
    <source>
        <dbReference type="ARBA" id="ARBA00012438"/>
    </source>
</evidence>
<dbReference type="SUPFAM" id="SSF47384">
    <property type="entry name" value="Homodimeric domain of signal transducing histidine kinase"/>
    <property type="match status" value="1"/>
</dbReference>
<dbReference type="Proteomes" id="UP000318331">
    <property type="component" value="Unassembled WGS sequence"/>
</dbReference>
<evidence type="ECO:0000256" key="7">
    <source>
        <dbReference type="ARBA" id="ARBA00023012"/>
    </source>
</evidence>
<dbReference type="FunFam" id="3.30.565.10:FF:000006">
    <property type="entry name" value="Sensor histidine kinase WalK"/>
    <property type="match status" value="1"/>
</dbReference>
<keyword evidence="7" id="KW-0902">Two-component regulatory system</keyword>
<evidence type="ECO:0000313" key="12">
    <source>
        <dbReference type="Proteomes" id="UP000318331"/>
    </source>
</evidence>
<dbReference type="GO" id="GO:0004721">
    <property type="term" value="F:phosphoprotein phosphatase activity"/>
    <property type="evidence" value="ECO:0007669"/>
    <property type="project" value="TreeGrafter"/>
</dbReference>
<keyword evidence="6 11" id="KW-0418">Kinase</keyword>
<dbReference type="CDD" id="cd00082">
    <property type="entry name" value="HisKA"/>
    <property type="match status" value="1"/>
</dbReference>
<dbReference type="SMART" id="SM00387">
    <property type="entry name" value="HATPase_c"/>
    <property type="match status" value="1"/>
</dbReference>
<dbReference type="Gene3D" id="1.10.287.130">
    <property type="match status" value="1"/>
</dbReference>
<evidence type="ECO:0000259" key="10">
    <source>
        <dbReference type="PROSITE" id="PS50109"/>
    </source>
</evidence>
<reference evidence="11 12" key="1">
    <citation type="submission" date="2019-06" db="EMBL/GenBank/DDBJ databases">
        <title>Sequencing the genomes of 1000 actinobacteria strains.</title>
        <authorList>
            <person name="Klenk H.-P."/>
        </authorList>
    </citation>
    <scope>NUCLEOTIDE SEQUENCE [LARGE SCALE GENOMIC DNA]</scope>
    <source>
        <strain evidence="11 12">DSM 18031</strain>
    </source>
</reference>
<comment type="subcellular location">
    <subcellularLocation>
        <location evidence="2">Cell membrane</location>
    </subcellularLocation>
</comment>
<dbReference type="PANTHER" id="PTHR45453">
    <property type="entry name" value="PHOSPHATE REGULON SENSOR PROTEIN PHOR"/>
    <property type="match status" value="1"/>
</dbReference>
<evidence type="ECO:0000256" key="4">
    <source>
        <dbReference type="ARBA" id="ARBA00022553"/>
    </source>
</evidence>
<dbReference type="AlphaFoldDB" id="A0A543HYG6"/>
<evidence type="ECO:0000313" key="11">
    <source>
        <dbReference type="EMBL" id="TQM63358.1"/>
    </source>
</evidence>
<dbReference type="InterPro" id="IPR003661">
    <property type="entry name" value="HisK_dim/P_dom"/>
</dbReference>
<dbReference type="GO" id="GO:0000155">
    <property type="term" value="F:phosphorelay sensor kinase activity"/>
    <property type="evidence" value="ECO:0007669"/>
    <property type="project" value="InterPro"/>
</dbReference>
<keyword evidence="4" id="KW-0597">Phosphoprotein</keyword>
<dbReference type="GO" id="GO:0005886">
    <property type="term" value="C:plasma membrane"/>
    <property type="evidence" value="ECO:0007669"/>
    <property type="project" value="UniProtKB-SubCell"/>
</dbReference>
<keyword evidence="5" id="KW-0808">Transferase</keyword>
<dbReference type="RefSeq" id="WP_141917397.1">
    <property type="nucleotide sequence ID" value="NZ_BAAAYS010000025.1"/>
</dbReference>
<evidence type="ECO:0000256" key="8">
    <source>
        <dbReference type="ARBA" id="ARBA00039401"/>
    </source>
</evidence>
<evidence type="ECO:0000256" key="9">
    <source>
        <dbReference type="SAM" id="MobiDB-lite"/>
    </source>
</evidence>
<organism evidence="11 12">
    <name type="scientific">Klugiella xanthotipulae</name>
    <dbReference type="NCBI Taxonomy" id="244735"/>
    <lineage>
        <taxon>Bacteria</taxon>
        <taxon>Bacillati</taxon>
        <taxon>Actinomycetota</taxon>
        <taxon>Actinomycetes</taxon>
        <taxon>Micrococcales</taxon>
        <taxon>Microbacteriaceae</taxon>
        <taxon>Klugiella</taxon>
    </lineage>
</organism>
<dbReference type="Pfam" id="PF00512">
    <property type="entry name" value="HisKA"/>
    <property type="match status" value="1"/>
</dbReference>
<proteinExistence type="predicted"/>
<feature type="compositionally biased region" description="Basic residues" evidence="9">
    <location>
        <begin position="424"/>
        <end position="433"/>
    </location>
</feature>
<comment type="catalytic activity">
    <reaction evidence="1">
        <text>ATP + protein L-histidine = ADP + protein N-phospho-L-histidine.</text>
        <dbReference type="EC" id="2.7.13.3"/>
    </reaction>
</comment>
<protein>
    <recommendedName>
        <fullName evidence="8">Sensor-like histidine kinase SenX3</fullName>
        <ecNumber evidence="3">2.7.13.3</ecNumber>
    </recommendedName>
</protein>
<dbReference type="OrthoDB" id="9813151at2"/>
<dbReference type="GO" id="GO:0016036">
    <property type="term" value="P:cellular response to phosphate starvation"/>
    <property type="evidence" value="ECO:0007669"/>
    <property type="project" value="TreeGrafter"/>
</dbReference>
<evidence type="ECO:0000256" key="5">
    <source>
        <dbReference type="ARBA" id="ARBA00022679"/>
    </source>
</evidence>
<gene>
    <name evidence="11" type="ORF">FB466_1619</name>
</gene>
<dbReference type="EC" id="2.7.13.3" evidence="3"/>
<dbReference type="SMART" id="SM00388">
    <property type="entry name" value="HisKA"/>
    <property type="match status" value="1"/>
</dbReference>
<evidence type="ECO:0000256" key="6">
    <source>
        <dbReference type="ARBA" id="ARBA00022777"/>
    </source>
</evidence>
<comment type="caution">
    <text evidence="11">The sequence shown here is derived from an EMBL/GenBank/DDBJ whole genome shotgun (WGS) entry which is preliminary data.</text>
</comment>
<dbReference type="PROSITE" id="PS50109">
    <property type="entry name" value="HIS_KIN"/>
    <property type="match status" value="1"/>
</dbReference>
<keyword evidence="12" id="KW-1185">Reference proteome</keyword>
<sequence>MESVWLVLLALCLGVLIGVGLTVVGVFAARRGRASREASHPSVSHEVIDVLETFESFAVILDPSLNVVYANAAAQRSELVGEDLLRFGVLEDVAARALSADEIVTVEVRDDPSEIERLGGSLTVPHDDPALHNLWVRGARLGSRLVLVIVEDRGEAWRLDAMRRDFIANVSHELKTPVSAVSLLSEALIQASDDPEMVVHFAGRLTRESARLANLTSDIIRLSSAQVSAPALTDDPVAVSHLCERVAEEHRTVAEQRHIAMVWGDTADLWVAGDIDSLVVALGNLVSNALNYSPDGSHVGIGAHRVGAHIEIAVTDQGVGIPAEDIDRIFERFYRVDQARSRGTGGTGLGLSIVKNTVQGHGGDVRVWSQPGSGSTFTIVLPAYQEPQPPTGTVPQVGGASVTARRDRVSSARGLSTEKAAQAQKKKDKKDKRDKKSADKKYKKRDREVAFALPRVSVSDSTHNEGEK</sequence>
<dbReference type="InterPro" id="IPR036097">
    <property type="entry name" value="HisK_dim/P_sf"/>
</dbReference>
<feature type="compositionally biased region" description="Basic and acidic residues" evidence="9">
    <location>
        <begin position="434"/>
        <end position="449"/>
    </location>
</feature>
<evidence type="ECO:0000256" key="1">
    <source>
        <dbReference type="ARBA" id="ARBA00000085"/>
    </source>
</evidence>
<dbReference type="InterPro" id="IPR004358">
    <property type="entry name" value="Sig_transdc_His_kin-like_C"/>
</dbReference>
<dbReference type="InterPro" id="IPR036890">
    <property type="entry name" value="HATPase_C_sf"/>
</dbReference>
<dbReference type="InterPro" id="IPR050351">
    <property type="entry name" value="BphY/WalK/GraS-like"/>
</dbReference>
<feature type="region of interest" description="Disordered" evidence="9">
    <location>
        <begin position="384"/>
        <end position="468"/>
    </location>
</feature>
<dbReference type="CDD" id="cd00075">
    <property type="entry name" value="HATPase"/>
    <property type="match status" value="1"/>
</dbReference>
<dbReference type="InterPro" id="IPR003594">
    <property type="entry name" value="HATPase_dom"/>
</dbReference>
<dbReference type="Gene3D" id="3.30.565.10">
    <property type="entry name" value="Histidine kinase-like ATPase, C-terminal domain"/>
    <property type="match status" value="1"/>
</dbReference>
<name>A0A543HYG6_9MICO</name>